<evidence type="ECO:0000256" key="2">
    <source>
        <dbReference type="ARBA" id="ARBA00009816"/>
    </source>
</evidence>
<evidence type="ECO:0000313" key="9">
    <source>
        <dbReference type="EMBL" id="KAK6743650.1"/>
    </source>
</evidence>
<feature type="transmembrane region" description="Helical" evidence="8">
    <location>
        <begin position="206"/>
        <end position="228"/>
    </location>
</feature>
<comment type="similarity">
    <text evidence="2">Belongs to the DUOXA family.</text>
</comment>
<keyword evidence="3 8" id="KW-0812">Transmembrane</keyword>
<comment type="caution">
    <text evidence="9">The sequence shown here is derived from an EMBL/GenBank/DDBJ whole genome shotgun (WGS) entry which is preliminary data.</text>
</comment>
<dbReference type="Pfam" id="PF10204">
    <property type="entry name" value="DuoxA"/>
    <property type="match status" value="1"/>
</dbReference>
<feature type="transmembrane region" description="Helical" evidence="8">
    <location>
        <begin position="235"/>
        <end position="253"/>
    </location>
</feature>
<feature type="compositionally biased region" description="Basic and acidic residues" evidence="7">
    <location>
        <begin position="399"/>
        <end position="418"/>
    </location>
</feature>
<protein>
    <recommendedName>
        <fullName evidence="11">DUOXA-like protein C06E1.3</fullName>
    </recommendedName>
</protein>
<dbReference type="InterPro" id="IPR018469">
    <property type="entry name" value="Dual_oxidase_maturation_fac"/>
</dbReference>
<evidence type="ECO:0000256" key="7">
    <source>
        <dbReference type="SAM" id="MobiDB-lite"/>
    </source>
</evidence>
<dbReference type="PANTHER" id="PTHR31158">
    <property type="entry name" value="DUAL OXIDASE 2"/>
    <property type="match status" value="1"/>
</dbReference>
<evidence type="ECO:0000313" key="10">
    <source>
        <dbReference type="Proteomes" id="UP001303046"/>
    </source>
</evidence>
<evidence type="ECO:0008006" key="11">
    <source>
        <dbReference type="Google" id="ProtNLM"/>
    </source>
</evidence>
<dbReference type="PANTHER" id="PTHR31158:SF1">
    <property type="entry name" value="DOXA1 FACTOR-RELATED"/>
    <property type="match status" value="1"/>
</dbReference>
<name>A0ABR1D045_NECAM</name>
<keyword evidence="4 8" id="KW-1133">Transmembrane helix</keyword>
<evidence type="ECO:0000256" key="3">
    <source>
        <dbReference type="ARBA" id="ARBA00022692"/>
    </source>
</evidence>
<evidence type="ECO:0000256" key="4">
    <source>
        <dbReference type="ARBA" id="ARBA00022989"/>
    </source>
</evidence>
<feature type="region of interest" description="Disordered" evidence="7">
    <location>
        <begin position="391"/>
        <end position="418"/>
    </location>
</feature>
<proteinExistence type="inferred from homology"/>
<evidence type="ECO:0000256" key="8">
    <source>
        <dbReference type="SAM" id="Phobius"/>
    </source>
</evidence>
<evidence type="ECO:0000256" key="6">
    <source>
        <dbReference type="ARBA" id="ARBA00023180"/>
    </source>
</evidence>
<dbReference type="EMBL" id="JAVFWL010000003">
    <property type="protein sequence ID" value="KAK6743650.1"/>
    <property type="molecule type" value="Genomic_DNA"/>
</dbReference>
<evidence type="ECO:0000256" key="1">
    <source>
        <dbReference type="ARBA" id="ARBA00004141"/>
    </source>
</evidence>
<keyword evidence="10" id="KW-1185">Reference proteome</keyword>
<accession>A0ABR1D045</accession>
<gene>
    <name evidence="9" type="primary">Necator_chrIII.g11515</name>
    <name evidence="9" type="ORF">RB195_010750</name>
</gene>
<feature type="transmembrane region" description="Helical" evidence="8">
    <location>
        <begin position="70"/>
        <end position="92"/>
    </location>
</feature>
<organism evidence="9 10">
    <name type="scientific">Necator americanus</name>
    <name type="common">Human hookworm</name>
    <dbReference type="NCBI Taxonomy" id="51031"/>
    <lineage>
        <taxon>Eukaryota</taxon>
        <taxon>Metazoa</taxon>
        <taxon>Ecdysozoa</taxon>
        <taxon>Nematoda</taxon>
        <taxon>Chromadorea</taxon>
        <taxon>Rhabditida</taxon>
        <taxon>Rhabditina</taxon>
        <taxon>Rhabditomorpha</taxon>
        <taxon>Strongyloidea</taxon>
        <taxon>Ancylostomatidae</taxon>
        <taxon>Bunostominae</taxon>
        <taxon>Necator</taxon>
    </lineage>
</organism>
<reference evidence="9 10" key="1">
    <citation type="submission" date="2023-08" db="EMBL/GenBank/DDBJ databases">
        <title>A Necator americanus chromosomal reference genome.</title>
        <authorList>
            <person name="Ilik V."/>
            <person name="Petrzelkova K.J."/>
            <person name="Pardy F."/>
            <person name="Fuh T."/>
            <person name="Niatou-Singa F.S."/>
            <person name="Gouil Q."/>
            <person name="Baker L."/>
            <person name="Ritchie M.E."/>
            <person name="Jex A.R."/>
            <person name="Gazzola D."/>
            <person name="Li H."/>
            <person name="Toshio Fujiwara R."/>
            <person name="Zhan B."/>
            <person name="Aroian R.V."/>
            <person name="Pafco B."/>
            <person name="Schwarz E.M."/>
        </authorList>
    </citation>
    <scope>NUCLEOTIDE SEQUENCE [LARGE SCALE GENOMIC DNA]</scope>
    <source>
        <strain evidence="9 10">Aroian</strain>
        <tissue evidence="9">Whole animal</tissue>
    </source>
</reference>
<keyword evidence="5 8" id="KW-0472">Membrane</keyword>
<feature type="transmembrane region" description="Helical" evidence="8">
    <location>
        <begin position="278"/>
        <end position="300"/>
    </location>
</feature>
<sequence length="418" mass="46639">MRRGVIPLPHFYVLEAQMWNSWFGGFAEPSDYANAEMPEFNIRAVVISSIFVVPYLAFLIILPGVREKRLITLVIFTITALVGAILAASMYLPGWTGGSAKIVAQLRSHVNERMRARVGVNVGLTTINITLRYEQMVRDDPLSRIDMSHLYYNEKFDISGVSSMAEELRSAYQRGLPYPILSILEYFSLNQDAFDWGRHYRTAGHYTSAAVSLALACWSLAVVFLLFVPHFYGRAMLATGVSALLSCLVYLVMAPCQLEIGFIGNEGKRIVMKMSFQWSFYCVFAVGLLAVIVGIFLILLQHYHVYTLSTFLEAHLDETVAKNKQNQCEAVSDVTSSIEVLRRNKALVLGSSSADKKAASSGFQSRTSYSGSVRSQSSIETVHGDLRIQRSPSNFTIDDDNHPRSSRDAKVSVVVERL</sequence>
<feature type="transmembrane region" description="Helical" evidence="8">
    <location>
        <begin position="40"/>
        <end position="63"/>
    </location>
</feature>
<comment type="subcellular location">
    <subcellularLocation>
        <location evidence="1">Membrane</location>
        <topology evidence="1">Multi-pass membrane protein</topology>
    </subcellularLocation>
</comment>
<dbReference type="Proteomes" id="UP001303046">
    <property type="component" value="Unassembled WGS sequence"/>
</dbReference>
<evidence type="ECO:0000256" key="5">
    <source>
        <dbReference type="ARBA" id="ARBA00023136"/>
    </source>
</evidence>
<keyword evidence="6" id="KW-0325">Glycoprotein</keyword>